<evidence type="ECO:0008006" key="4">
    <source>
        <dbReference type="Google" id="ProtNLM"/>
    </source>
</evidence>
<feature type="transmembrane region" description="Helical" evidence="1">
    <location>
        <begin position="31"/>
        <end position="52"/>
    </location>
</feature>
<proteinExistence type="predicted"/>
<dbReference type="HOGENOM" id="CLU_3066093_0_0_0"/>
<evidence type="ECO:0000313" key="2">
    <source>
        <dbReference type="EMBL" id="ACZ08518.1"/>
    </source>
</evidence>
<keyword evidence="1" id="KW-0812">Transmembrane</keyword>
<keyword evidence="3" id="KW-1185">Reference proteome</keyword>
<dbReference type="AlphaFoldDB" id="D1AID4"/>
<reference evidence="3" key="1">
    <citation type="submission" date="2009-09" db="EMBL/GenBank/DDBJ databases">
        <title>The complete chromosome of Sebaldella termitidis ATCC 33386.</title>
        <authorList>
            <consortium name="US DOE Joint Genome Institute (JGI-PGF)"/>
            <person name="Lucas S."/>
            <person name="Copeland A."/>
            <person name="Lapidus A."/>
            <person name="Glavina del Rio T."/>
            <person name="Dalin E."/>
            <person name="Tice H."/>
            <person name="Bruce D."/>
            <person name="Goodwin L."/>
            <person name="Pitluck S."/>
            <person name="Kyrpides N."/>
            <person name="Mavromatis K."/>
            <person name="Ivanova N."/>
            <person name="Mikhailova N."/>
            <person name="Sims D."/>
            <person name="Meincke L."/>
            <person name="Brettin T."/>
            <person name="Detter J.C."/>
            <person name="Han C."/>
            <person name="Larimer F."/>
            <person name="Land M."/>
            <person name="Hauser L."/>
            <person name="Markowitz V."/>
            <person name="Cheng J.F."/>
            <person name="Hugenholtz P."/>
            <person name="Woyke T."/>
            <person name="Wu D."/>
            <person name="Eisen J.A."/>
        </authorList>
    </citation>
    <scope>NUCLEOTIDE SEQUENCE [LARGE SCALE GENOMIC DNA]</scope>
    <source>
        <strain evidence="3">ATCC 33386 / NCTC 11300</strain>
    </source>
</reference>
<name>D1AID4_SEBTE</name>
<dbReference type="KEGG" id="str:Sterm_1660"/>
<evidence type="ECO:0000313" key="3">
    <source>
        <dbReference type="Proteomes" id="UP000000845"/>
    </source>
</evidence>
<evidence type="ECO:0000256" key="1">
    <source>
        <dbReference type="SAM" id="Phobius"/>
    </source>
</evidence>
<dbReference type="Proteomes" id="UP000000845">
    <property type="component" value="Chromosome"/>
</dbReference>
<sequence>MFELLVIISVFIWFIILMIIKFHIRNKNKPTIVELALIFMLTIPLIGSFLVLW</sequence>
<reference evidence="2 3" key="2">
    <citation type="journal article" date="2010" name="Stand. Genomic Sci.">
        <title>Complete genome sequence of Sebaldella termitidis type strain (NCTC 11300).</title>
        <authorList>
            <person name="Harmon-Smith M."/>
            <person name="Celia L."/>
            <person name="Chertkov O."/>
            <person name="Lapidus A."/>
            <person name="Copeland A."/>
            <person name="Glavina Del Rio T."/>
            <person name="Nolan M."/>
            <person name="Lucas S."/>
            <person name="Tice H."/>
            <person name="Cheng J.F."/>
            <person name="Han C."/>
            <person name="Detter J.C."/>
            <person name="Bruce D."/>
            <person name="Goodwin L."/>
            <person name="Pitluck S."/>
            <person name="Pati A."/>
            <person name="Liolios K."/>
            <person name="Ivanova N."/>
            <person name="Mavromatis K."/>
            <person name="Mikhailova N."/>
            <person name="Chen A."/>
            <person name="Palaniappan K."/>
            <person name="Land M."/>
            <person name="Hauser L."/>
            <person name="Chang Y.J."/>
            <person name="Jeffries C.D."/>
            <person name="Brettin T."/>
            <person name="Goker M."/>
            <person name="Beck B."/>
            <person name="Bristow J."/>
            <person name="Eisen J.A."/>
            <person name="Markowitz V."/>
            <person name="Hugenholtz P."/>
            <person name="Kyrpides N.C."/>
            <person name="Klenk H.P."/>
            <person name="Chen F."/>
        </authorList>
    </citation>
    <scope>NUCLEOTIDE SEQUENCE [LARGE SCALE GENOMIC DNA]</scope>
    <source>
        <strain evidence="3">ATCC 33386 / NCTC 11300</strain>
    </source>
</reference>
<keyword evidence="1" id="KW-1133">Transmembrane helix</keyword>
<protein>
    <recommendedName>
        <fullName evidence="4">Cardiolipin synthase N-terminal domain-containing protein</fullName>
    </recommendedName>
</protein>
<feature type="transmembrane region" description="Helical" evidence="1">
    <location>
        <begin position="6"/>
        <end position="24"/>
    </location>
</feature>
<dbReference type="EMBL" id="CP001739">
    <property type="protein sequence ID" value="ACZ08518.1"/>
    <property type="molecule type" value="Genomic_DNA"/>
</dbReference>
<accession>D1AID4</accession>
<dbReference type="RefSeq" id="WP_012861114.1">
    <property type="nucleotide sequence ID" value="NC_013517.1"/>
</dbReference>
<keyword evidence="1" id="KW-0472">Membrane</keyword>
<gene>
    <name evidence="2" type="ordered locus">Sterm_1660</name>
</gene>
<organism evidence="2 3">
    <name type="scientific">Sebaldella termitidis (strain ATCC 33386 / NCTC 11300)</name>
    <dbReference type="NCBI Taxonomy" id="526218"/>
    <lineage>
        <taxon>Bacteria</taxon>
        <taxon>Fusobacteriati</taxon>
        <taxon>Fusobacteriota</taxon>
        <taxon>Fusobacteriia</taxon>
        <taxon>Fusobacteriales</taxon>
        <taxon>Leptotrichiaceae</taxon>
        <taxon>Sebaldella</taxon>
    </lineage>
</organism>